<dbReference type="InterPro" id="IPR000462">
    <property type="entry name" value="CDP-OH_P_trans"/>
</dbReference>
<keyword evidence="1" id="KW-0472">Membrane</keyword>
<keyword evidence="1" id="KW-0812">Transmembrane</keyword>
<dbReference type="Proteomes" id="UP000253872">
    <property type="component" value="Unassembled WGS sequence"/>
</dbReference>
<evidence type="ECO:0000313" key="3">
    <source>
        <dbReference type="Proteomes" id="UP000253872"/>
    </source>
</evidence>
<dbReference type="Pfam" id="PF01066">
    <property type="entry name" value="CDP-OH_P_transf"/>
    <property type="match status" value="1"/>
</dbReference>
<evidence type="ECO:0000256" key="1">
    <source>
        <dbReference type="SAM" id="Phobius"/>
    </source>
</evidence>
<dbReference type="GO" id="GO:0016020">
    <property type="term" value="C:membrane"/>
    <property type="evidence" value="ECO:0007669"/>
    <property type="project" value="InterPro"/>
</dbReference>
<dbReference type="AlphaFoldDB" id="A0A369YGZ4"/>
<name>A0A369YGZ4_9PAST</name>
<evidence type="ECO:0000313" key="2">
    <source>
        <dbReference type="EMBL" id="RDE71995.1"/>
    </source>
</evidence>
<dbReference type="Gene3D" id="1.20.120.1760">
    <property type="match status" value="1"/>
</dbReference>
<keyword evidence="2" id="KW-0808">Transferase</keyword>
<feature type="transmembrane region" description="Helical" evidence="1">
    <location>
        <begin position="31"/>
        <end position="49"/>
    </location>
</feature>
<proteinExistence type="predicted"/>
<dbReference type="STRING" id="1035839.GCA_000238795_01082"/>
<gene>
    <name evidence="2" type="ORF">DPV93_06620</name>
</gene>
<reference evidence="2 3" key="1">
    <citation type="submission" date="2018-05" db="EMBL/GenBank/DDBJ databases">
        <title>Draft Genome Sequences for a Diverse set of 7 Haemophilus Species.</title>
        <authorList>
            <person name="Nichols M."/>
            <person name="Topaz N."/>
            <person name="Wang X."/>
            <person name="Wang X."/>
            <person name="Boxrud D."/>
        </authorList>
    </citation>
    <scope>NUCLEOTIDE SEQUENCE [LARGE SCALE GENOMIC DNA]</scope>
    <source>
        <strain evidence="2 3">C2002001239</strain>
    </source>
</reference>
<dbReference type="InterPro" id="IPR043130">
    <property type="entry name" value="CDP-OH_PTrfase_TM_dom"/>
</dbReference>
<feature type="transmembrane region" description="Helical" evidence="1">
    <location>
        <begin position="150"/>
        <end position="166"/>
    </location>
</feature>
<dbReference type="GO" id="GO:0008654">
    <property type="term" value="P:phospholipid biosynthetic process"/>
    <property type="evidence" value="ECO:0007669"/>
    <property type="project" value="InterPro"/>
</dbReference>
<dbReference type="RefSeq" id="WP_111403125.1">
    <property type="nucleotide sequence ID" value="NZ_QEPN01000004.1"/>
</dbReference>
<dbReference type="EMBL" id="QEPN01000004">
    <property type="protein sequence ID" value="RDE71995.1"/>
    <property type="molecule type" value="Genomic_DNA"/>
</dbReference>
<dbReference type="GO" id="GO:0016780">
    <property type="term" value="F:phosphotransferase activity, for other substituted phosphate groups"/>
    <property type="evidence" value="ECO:0007669"/>
    <property type="project" value="InterPro"/>
</dbReference>
<protein>
    <submittedName>
        <fullName evidence="2">CDP-alcohol phosphatidyltransferase family protein</fullName>
    </submittedName>
</protein>
<sequence>MSIYQLKPAFQNLLRPLVKRLEQRGITANQVTLFACGLSLILGAILTLFASISELFYLLPIWLFLRMALNAMDGMLAREFNQKSALGGYLNEITDVVADAALYLPFAFVSPFSAESVIAFIFLAMMTEFCGVLGQVHGNGRRYDGPLGKSDRAFLIGALGLVYAYFTELPTYLSWLFWLANLALILTTYRRVKQGLDISEEGK</sequence>
<keyword evidence="1" id="KW-1133">Transmembrane helix</keyword>
<comment type="caution">
    <text evidence="2">The sequence shown here is derived from an EMBL/GenBank/DDBJ whole genome shotgun (WGS) entry which is preliminary data.</text>
</comment>
<feature type="transmembrane region" description="Helical" evidence="1">
    <location>
        <begin position="118"/>
        <end position="138"/>
    </location>
</feature>
<accession>A0A369YGZ4</accession>
<organism evidence="2 3">
    <name type="scientific">Haemophilus sputorum</name>
    <dbReference type="NCBI Taxonomy" id="1078480"/>
    <lineage>
        <taxon>Bacteria</taxon>
        <taxon>Pseudomonadati</taxon>
        <taxon>Pseudomonadota</taxon>
        <taxon>Gammaproteobacteria</taxon>
        <taxon>Pasteurellales</taxon>
        <taxon>Pasteurellaceae</taxon>
        <taxon>Haemophilus</taxon>
    </lineage>
</organism>